<protein>
    <submittedName>
        <fullName evidence="2">Uncharacterized protein</fullName>
    </submittedName>
</protein>
<reference evidence="2" key="4">
    <citation type="submission" date="2025-09" db="UniProtKB">
        <authorList>
            <consortium name="Ensembl"/>
        </authorList>
    </citation>
    <scope>IDENTIFICATION</scope>
</reference>
<dbReference type="Ensembl" id="ENSCINT00000031901.1">
    <property type="protein sequence ID" value="ENSCINP00000033270.1"/>
    <property type="gene ID" value="ENSCING00000023882.1"/>
</dbReference>
<dbReference type="HOGENOM" id="CLU_1113455_0_0_1"/>
<keyword evidence="3" id="KW-1185">Reference proteome</keyword>
<organism evidence="2 3">
    <name type="scientific">Ciona intestinalis</name>
    <name type="common">Transparent sea squirt</name>
    <name type="synonym">Ascidia intestinalis</name>
    <dbReference type="NCBI Taxonomy" id="7719"/>
    <lineage>
        <taxon>Eukaryota</taxon>
        <taxon>Metazoa</taxon>
        <taxon>Chordata</taxon>
        <taxon>Tunicata</taxon>
        <taxon>Ascidiacea</taxon>
        <taxon>Phlebobranchia</taxon>
        <taxon>Cionidae</taxon>
        <taxon>Ciona</taxon>
    </lineage>
</organism>
<reference evidence="2" key="3">
    <citation type="submission" date="2025-08" db="UniProtKB">
        <authorList>
            <consortium name="Ensembl"/>
        </authorList>
    </citation>
    <scope>IDENTIFICATION</scope>
</reference>
<evidence type="ECO:0000256" key="1">
    <source>
        <dbReference type="SAM" id="SignalP"/>
    </source>
</evidence>
<sequence>MNTQLVACVLFVFVFKNVESICAPNNVCRTQRGTIFQTNRLITNRERSDNRGRAWYIQANPNPSNFIMAFKNFNATVHSPVMLITYYNRTSKTVQYLYGPLGDFEIVKQNAMTIIIYVPIRSRNPPEFLMHYYSGCDILTTTQNQFVYPPTREANITNTAAKCWIIHPFNTRARERIYFSFRNVLLDHGQKVQMWDLHTSGFLGELTGVTSHHLMASESYPSQLVMVELVCVSTNCNMQKTQMAVNYYGT</sequence>
<accession>H2XUD6</accession>
<evidence type="ECO:0000313" key="3">
    <source>
        <dbReference type="Proteomes" id="UP000008144"/>
    </source>
</evidence>
<proteinExistence type="predicted"/>
<dbReference type="Proteomes" id="UP000008144">
    <property type="component" value="Chromosome 11"/>
</dbReference>
<name>H2XUD6_CIOIN</name>
<dbReference type="AlphaFoldDB" id="H2XUD6"/>
<dbReference type="EMBL" id="EAAA01000728">
    <property type="status" value="NOT_ANNOTATED_CDS"/>
    <property type="molecule type" value="Genomic_DNA"/>
</dbReference>
<evidence type="ECO:0000313" key="2">
    <source>
        <dbReference type="Ensembl" id="ENSCINP00000033270.1"/>
    </source>
</evidence>
<keyword evidence="1" id="KW-0732">Signal</keyword>
<reference evidence="3" key="1">
    <citation type="journal article" date="2002" name="Science">
        <title>The draft genome of Ciona intestinalis: insights into chordate and vertebrate origins.</title>
        <authorList>
            <person name="Dehal P."/>
            <person name="Satou Y."/>
            <person name="Campbell R.K."/>
            <person name="Chapman J."/>
            <person name="Degnan B."/>
            <person name="De Tomaso A."/>
            <person name="Davidson B."/>
            <person name="Di Gregorio A."/>
            <person name="Gelpke M."/>
            <person name="Goodstein D.M."/>
            <person name="Harafuji N."/>
            <person name="Hastings K.E."/>
            <person name="Ho I."/>
            <person name="Hotta K."/>
            <person name="Huang W."/>
            <person name="Kawashima T."/>
            <person name="Lemaire P."/>
            <person name="Martinez D."/>
            <person name="Meinertzhagen I.A."/>
            <person name="Necula S."/>
            <person name="Nonaka M."/>
            <person name="Putnam N."/>
            <person name="Rash S."/>
            <person name="Saiga H."/>
            <person name="Satake M."/>
            <person name="Terry A."/>
            <person name="Yamada L."/>
            <person name="Wang H.G."/>
            <person name="Awazu S."/>
            <person name="Azumi K."/>
            <person name="Boore J."/>
            <person name="Branno M."/>
            <person name="Chin-Bow S."/>
            <person name="DeSantis R."/>
            <person name="Doyle S."/>
            <person name="Francino P."/>
            <person name="Keys D.N."/>
            <person name="Haga S."/>
            <person name="Hayashi H."/>
            <person name="Hino K."/>
            <person name="Imai K.S."/>
            <person name="Inaba K."/>
            <person name="Kano S."/>
            <person name="Kobayashi K."/>
            <person name="Kobayashi M."/>
            <person name="Lee B.I."/>
            <person name="Makabe K.W."/>
            <person name="Manohar C."/>
            <person name="Matassi G."/>
            <person name="Medina M."/>
            <person name="Mochizuki Y."/>
            <person name="Mount S."/>
            <person name="Morishita T."/>
            <person name="Miura S."/>
            <person name="Nakayama A."/>
            <person name="Nishizaka S."/>
            <person name="Nomoto H."/>
            <person name="Ohta F."/>
            <person name="Oishi K."/>
            <person name="Rigoutsos I."/>
            <person name="Sano M."/>
            <person name="Sasaki A."/>
            <person name="Sasakura Y."/>
            <person name="Shoguchi E."/>
            <person name="Shin-i T."/>
            <person name="Spagnuolo A."/>
            <person name="Stainier D."/>
            <person name="Suzuki M.M."/>
            <person name="Tassy O."/>
            <person name="Takatori N."/>
            <person name="Tokuoka M."/>
            <person name="Yagi K."/>
            <person name="Yoshizaki F."/>
            <person name="Wada S."/>
            <person name="Zhang C."/>
            <person name="Hyatt P.D."/>
            <person name="Larimer F."/>
            <person name="Detter C."/>
            <person name="Doggett N."/>
            <person name="Glavina T."/>
            <person name="Hawkins T."/>
            <person name="Richardson P."/>
            <person name="Lucas S."/>
            <person name="Kohara Y."/>
            <person name="Levine M."/>
            <person name="Satoh N."/>
            <person name="Rokhsar D.S."/>
        </authorList>
    </citation>
    <scope>NUCLEOTIDE SEQUENCE [LARGE SCALE GENOMIC DNA]</scope>
</reference>
<feature type="signal peptide" evidence="1">
    <location>
        <begin position="1"/>
        <end position="20"/>
    </location>
</feature>
<reference evidence="2" key="2">
    <citation type="journal article" date="2008" name="Genome Biol.">
        <title>Improved genome assembly and evidence-based global gene model set for the chordate Ciona intestinalis: new insight into intron and operon populations.</title>
        <authorList>
            <person name="Satou Y."/>
            <person name="Mineta K."/>
            <person name="Ogasawara M."/>
            <person name="Sasakura Y."/>
            <person name="Shoguchi E."/>
            <person name="Ueno K."/>
            <person name="Yamada L."/>
            <person name="Matsumoto J."/>
            <person name="Wasserscheid J."/>
            <person name="Dewar K."/>
            <person name="Wiley G.B."/>
            <person name="Macmil S.L."/>
            <person name="Roe B.A."/>
            <person name="Zeller R.W."/>
            <person name="Hastings K.E."/>
            <person name="Lemaire P."/>
            <person name="Lindquist E."/>
            <person name="Endo T."/>
            <person name="Hotta K."/>
            <person name="Inaba K."/>
        </authorList>
    </citation>
    <scope>NUCLEOTIDE SEQUENCE [LARGE SCALE GENOMIC DNA]</scope>
    <source>
        <strain evidence="2">wild type</strain>
    </source>
</reference>
<dbReference type="InParanoid" id="H2XUD6"/>
<feature type="chain" id="PRO_5003577488" evidence="1">
    <location>
        <begin position="21"/>
        <end position="250"/>
    </location>
</feature>